<gene>
    <name evidence="2" type="ORF">GCM10009017_24110</name>
    <name evidence="3" type="ORF">J2752_002485</name>
</gene>
<evidence type="ECO:0000313" key="3">
    <source>
        <dbReference type="EMBL" id="MBP1955562.1"/>
    </source>
</evidence>
<sequence>MNEEAAAFVDALREADVGQIRRAIAYDGEAYDHLYTREDVTDAQTPEEIEETTKNLILKGFDDELDQPEFARFGHLDLSVRWFHDVVVLQVPLGEWSGVIVSFDRDSVVDTGAFTDIALDYIESPGSEFRETEGEPEGEELDDAVEEQFS</sequence>
<reference evidence="3" key="3">
    <citation type="submission" date="2021-03" db="EMBL/GenBank/DDBJ databases">
        <title>Genomic Encyclopedia of Type Strains, Phase IV (KMG-IV): sequencing the most valuable type-strain genomes for metagenomic binning, comparative biology and taxonomic classification.</title>
        <authorList>
            <person name="Goeker M."/>
        </authorList>
    </citation>
    <scope>NUCLEOTIDE SEQUENCE</scope>
    <source>
        <strain evidence="3">DSM 22443</strain>
    </source>
</reference>
<accession>A0A830G377</accession>
<name>A0A830G377_9EURY</name>
<dbReference type="AlphaFoldDB" id="A0A830G377"/>
<reference evidence="2" key="2">
    <citation type="submission" date="2020-09" db="EMBL/GenBank/DDBJ databases">
        <authorList>
            <person name="Sun Q."/>
            <person name="Ohkuma M."/>
        </authorList>
    </citation>
    <scope>NUCLEOTIDE SEQUENCE</scope>
    <source>
        <strain evidence="2">JCM 16108</strain>
    </source>
</reference>
<dbReference type="Proteomes" id="UP000614609">
    <property type="component" value="Unassembled WGS sequence"/>
</dbReference>
<evidence type="ECO:0000313" key="2">
    <source>
        <dbReference type="EMBL" id="GGM73389.1"/>
    </source>
</evidence>
<dbReference type="Pfam" id="PF24366">
    <property type="entry name" value="DUF7522"/>
    <property type="match status" value="1"/>
</dbReference>
<dbReference type="Proteomes" id="UP000765891">
    <property type="component" value="Unassembled WGS sequence"/>
</dbReference>
<dbReference type="OrthoDB" id="246032at2157"/>
<organism evidence="2 4">
    <name type="scientific">Halarchaeum rubridurum</name>
    <dbReference type="NCBI Taxonomy" id="489911"/>
    <lineage>
        <taxon>Archaea</taxon>
        <taxon>Methanobacteriati</taxon>
        <taxon>Methanobacteriota</taxon>
        <taxon>Stenosarchaea group</taxon>
        <taxon>Halobacteria</taxon>
        <taxon>Halobacteriales</taxon>
        <taxon>Halobacteriaceae</taxon>
    </lineage>
</organism>
<keyword evidence="4" id="KW-1185">Reference proteome</keyword>
<evidence type="ECO:0000256" key="1">
    <source>
        <dbReference type="SAM" id="MobiDB-lite"/>
    </source>
</evidence>
<proteinExistence type="predicted"/>
<dbReference type="InterPro" id="IPR055944">
    <property type="entry name" value="DUF7522"/>
</dbReference>
<feature type="region of interest" description="Disordered" evidence="1">
    <location>
        <begin position="125"/>
        <end position="150"/>
    </location>
</feature>
<protein>
    <submittedName>
        <fullName evidence="2">Uncharacterized protein</fullName>
    </submittedName>
</protein>
<reference evidence="2" key="1">
    <citation type="journal article" date="2014" name="Int. J. Syst. Evol. Microbiol.">
        <title>Complete genome sequence of Corynebacterium casei LMG S-19264T (=DSM 44701T), isolated from a smear-ripened cheese.</title>
        <authorList>
            <consortium name="US DOE Joint Genome Institute (JGI-PGF)"/>
            <person name="Walter F."/>
            <person name="Albersmeier A."/>
            <person name="Kalinowski J."/>
            <person name="Ruckert C."/>
        </authorList>
    </citation>
    <scope>NUCLEOTIDE SEQUENCE</scope>
    <source>
        <strain evidence="2">JCM 16108</strain>
    </source>
</reference>
<feature type="compositionally biased region" description="Acidic residues" evidence="1">
    <location>
        <begin position="134"/>
        <end position="150"/>
    </location>
</feature>
<dbReference type="EMBL" id="BMOO01000005">
    <property type="protein sequence ID" value="GGM73389.1"/>
    <property type="molecule type" value="Genomic_DNA"/>
</dbReference>
<dbReference type="EMBL" id="JAGGKO010000004">
    <property type="protein sequence ID" value="MBP1955562.1"/>
    <property type="molecule type" value="Genomic_DNA"/>
</dbReference>
<dbReference type="RefSeq" id="WP_188872865.1">
    <property type="nucleotide sequence ID" value="NZ_BMOO01000005.1"/>
</dbReference>
<evidence type="ECO:0000313" key="4">
    <source>
        <dbReference type="Proteomes" id="UP000614609"/>
    </source>
</evidence>
<comment type="caution">
    <text evidence="2">The sequence shown here is derived from an EMBL/GenBank/DDBJ whole genome shotgun (WGS) entry which is preliminary data.</text>
</comment>